<dbReference type="SUPFAM" id="SSF53187">
    <property type="entry name" value="Zn-dependent exopeptidases"/>
    <property type="match status" value="1"/>
</dbReference>
<evidence type="ECO:0000256" key="3">
    <source>
        <dbReference type="ARBA" id="ARBA00022801"/>
    </source>
</evidence>
<evidence type="ECO:0000256" key="2">
    <source>
        <dbReference type="ARBA" id="ARBA00022723"/>
    </source>
</evidence>
<evidence type="ECO:0000313" key="6">
    <source>
        <dbReference type="EMBL" id="GGA61716.1"/>
    </source>
</evidence>
<keyword evidence="4" id="KW-0862">Zinc</keyword>
<dbReference type="Pfam" id="PF24827">
    <property type="entry name" value="AstE_AspA_cat"/>
    <property type="match status" value="1"/>
</dbReference>
<dbReference type="AlphaFoldDB" id="A0A916RME3"/>
<sequence>MAAQLTIDLDTPGKQHGSLLVPYSSDRSAYGQIVVPITAISGAPGPTFVVTGGVHGDEYEGQFILARLAREIKPADIRGRIIIIPVCNPPASAAGRRTSPVDGVNMARCFPGRVNGSPTEQIVEAITRLILPSASFLLDFHSGGSTLEYIPATLARLPQSTELAASVLDLMLAFDAPLSLLLGRPENSGTLVSTALELGVSAIATELGGGGGVTPQTVETGWRGLWRVLASLNMVSKKVDLQPERTRVMAVEPHHFVRAYSNGYYEPLVGLGDTVTEGQYLGHMWRLEEAGAAPVPLVSGTTGLCVCRRVPTATAPGDVLLHTARDISQSEVLSLAMA</sequence>
<keyword evidence="2" id="KW-0479">Metal-binding</keyword>
<dbReference type="Gene3D" id="3.40.630.10">
    <property type="entry name" value="Zn peptidases"/>
    <property type="match status" value="1"/>
</dbReference>
<dbReference type="EMBL" id="BMKB01000008">
    <property type="protein sequence ID" value="GGA61716.1"/>
    <property type="molecule type" value="Genomic_DNA"/>
</dbReference>
<dbReference type="InterPro" id="IPR053138">
    <property type="entry name" value="N-alpha-Ac-DABA_deacetylase"/>
</dbReference>
<feature type="domain" description="Succinylglutamate desuccinylase/Aspartoacylase catalytic" evidence="5">
    <location>
        <begin position="44"/>
        <end position="230"/>
    </location>
</feature>
<dbReference type="GO" id="GO:0046872">
    <property type="term" value="F:metal ion binding"/>
    <property type="evidence" value="ECO:0007669"/>
    <property type="project" value="UniProtKB-KW"/>
</dbReference>
<organism evidence="6 7">
    <name type="scientific">Pelagibacterium lentulum</name>
    <dbReference type="NCBI Taxonomy" id="2029865"/>
    <lineage>
        <taxon>Bacteria</taxon>
        <taxon>Pseudomonadati</taxon>
        <taxon>Pseudomonadota</taxon>
        <taxon>Alphaproteobacteria</taxon>
        <taxon>Hyphomicrobiales</taxon>
        <taxon>Devosiaceae</taxon>
        <taxon>Pelagibacterium</taxon>
    </lineage>
</organism>
<dbReference type="GO" id="GO:0016811">
    <property type="term" value="F:hydrolase activity, acting on carbon-nitrogen (but not peptide) bonds, in linear amides"/>
    <property type="evidence" value="ECO:0007669"/>
    <property type="project" value="InterPro"/>
</dbReference>
<dbReference type="PANTHER" id="PTHR37326:SF1">
    <property type="entry name" value="BLL3975 PROTEIN"/>
    <property type="match status" value="1"/>
</dbReference>
<dbReference type="InterPro" id="IPR055438">
    <property type="entry name" value="AstE_AspA_cat"/>
</dbReference>
<dbReference type="RefSeq" id="WP_127071509.1">
    <property type="nucleotide sequence ID" value="NZ_BMKB01000008.1"/>
</dbReference>
<dbReference type="GO" id="GO:0016788">
    <property type="term" value="F:hydrolase activity, acting on ester bonds"/>
    <property type="evidence" value="ECO:0007669"/>
    <property type="project" value="InterPro"/>
</dbReference>
<name>A0A916RME3_9HYPH</name>
<keyword evidence="7" id="KW-1185">Reference proteome</keyword>
<dbReference type="PIRSF" id="PIRSF039012">
    <property type="entry name" value="ASP"/>
    <property type="match status" value="1"/>
</dbReference>
<evidence type="ECO:0000259" key="5">
    <source>
        <dbReference type="Pfam" id="PF24827"/>
    </source>
</evidence>
<accession>A0A916RME3</accession>
<evidence type="ECO:0000313" key="7">
    <source>
        <dbReference type="Proteomes" id="UP000596977"/>
    </source>
</evidence>
<dbReference type="Proteomes" id="UP000596977">
    <property type="component" value="Unassembled WGS sequence"/>
</dbReference>
<gene>
    <name evidence="6" type="ORF">GCM10011499_35060</name>
</gene>
<evidence type="ECO:0000256" key="4">
    <source>
        <dbReference type="ARBA" id="ARBA00022833"/>
    </source>
</evidence>
<proteinExistence type="predicted"/>
<evidence type="ECO:0000256" key="1">
    <source>
        <dbReference type="ARBA" id="ARBA00001947"/>
    </source>
</evidence>
<reference evidence="6 7" key="1">
    <citation type="journal article" date="2014" name="Int. J. Syst. Evol. Microbiol.">
        <title>Complete genome sequence of Corynebacterium casei LMG S-19264T (=DSM 44701T), isolated from a smear-ripened cheese.</title>
        <authorList>
            <consortium name="US DOE Joint Genome Institute (JGI-PGF)"/>
            <person name="Walter F."/>
            <person name="Albersmeier A."/>
            <person name="Kalinowski J."/>
            <person name="Ruckert C."/>
        </authorList>
    </citation>
    <scope>NUCLEOTIDE SEQUENCE [LARGE SCALE GENOMIC DNA]</scope>
    <source>
        <strain evidence="6 7">CGMCC 1.15896</strain>
    </source>
</reference>
<dbReference type="CDD" id="cd06252">
    <property type="entry name" value="M14_ASTE_ASPA-like"/>
    <property type="match status" value="1"/>
</dbReference>
<keyword evidence="3" id="KW-0378">Hydrolase</keyword>
<dbReference type="PANTHER" id="PTHR37326">
    <property type="entry name" value="BLL3975 PROTEIN"/>
    <property type="match status" value="1"/>
</dbReference>
<comment type="cofactor">
    <cofactor evidence="1">
        <name>Zn(2+)</name>
        <dbReference type="ChEBI" id="CHEBI:29105"/>
    </cofactor>
</comment>
<protein>
    <submittedName>
        <fullName evidence="6">N-alpha-acetyl diaminobutyric acid deacetylase DoeB</fullName>
    </submittedName>
</protein>
<dbReference type="InterPro" id="IPR043795">
    <property type="entry name" value="N-alpha-Ac-DABA-like"/>
</dbReference>
<comment type="caution">
    <text evidence="6">The sequence shown here is derived from an EMBL/GenBank/DDBJ whole genome shotgun (WGS) entry which is preliminary data.</text>
</comment>
<dbReference type="OrthoDB" id="9782876at2"/>